<dbReference type="PROSITE" id="PS50294">
    <property type="entry name" value="WD_REPEATS_REGION"/>
    <property type="match status" value="9"/>
</dbReference>
<dbReference type="OrthoDB" id="3027122at2759"/>
<keyword evidence="6" id="KW-1185">Reference proteome</keyword>
<keyword evidence="2" id="KW-0677">Repeat</keyword>
<evidence type="ECO:0000313" key="5">
    <source>
        <dbReference type="EMBL" id="KIJ98435.1"/>
    </source>
</evidence>
<dbReference type="PANTHER" id="PTHR19848:SF8">
    <property type="entry name" value="F-BOX AND WD REPEAT DOMAIN CONTAINING 7"/>
    <property type="match status" value="1"/>
</dbReference>
<dbReference type="InterPro" id="IPR027417">
    <property type="entry name" value="P-loop_NTPase"/>
</dbReference>
<dbReference type="InterPro" id="IPR015943">
    <property type="entry name" value="WD40/YVTN_repeat-like_dom_sf"/>
</dbReference>
<feature type="repeat" description="WD" evidence="3">
    <location>
        <begin position="570"/>
        <end position="611"/>
    </location>
</feature>
<dbReference type="PANTHER" id="PTHR19848">
    <property type="entry name" value="WD40 REPEAT PROTEIN"/>
    <property type="match status" value="1"/>
</dbReference>
<feature type="domain" description="Nephrocystin 3-like N-terminal" evidence="4">
    <location>
        <begin position="11"/>
        <end position="170"/>
    </location>
</feature>
<reference evidence="6" key="2">
    <citation type="submission" date="2015-01" db="EMBL/GenBank/DDBJ databases">
        <title>Evolutionary Origins and Diversification of the Mycorrhizal Mutualists.</title>
        <authorList>
            <consortium name="DOE Joint Genome Institute"/>
            <consortium name="Mycorrhizal Genomics Consortium"/>
            <person name="Kohler A."/>
            <person name="Kuo A."/>
            <person name="Nagy L.G."/>
            <person name="Floudas D."/>
            <person name="Copeland A."/>
            <person name="Barry K.W."/>
            <person name="Cichocki N."/>
            <person name="Veneault-Fourrey C."/>
            <person name="LaButti K."/>
            <person name="Lindquist E.A."/>
            <person name="Lipzen A."/>
            <person name="Lundell T."/>
            <person name="Morin E."/>
            <person name="Murat C."/>
            <person name="Riley R."/>
            <person name="Ohm R."/>
            <person name="Sun H."/>
            <person name="Tunlid A."/>
            <person name="Henrissat B."/>
            <person name="Grigoriev I.V."/>
            <person name="Hibbett D.S."/>
            <person name="Martin F."/>
        </authorList>
    </citation>
    <scope>NUCLEOTIDE SEQUENCE [LARGE SCALE GENOMIC DNA]</scope>
    <source>
        <strain evidence="6">LaAM-08-1</strain>
    </source>
</reference>
<dbReference type="Proteomes" id="UP000054477">
    <property type="component" value="Unassembled WGS sequence"/>
</dbReference>
<dbReference type="PRINTS" id="PR00320">
    <property type="entry name" value="GPROTEINBRPT"/>
</dbReference>
<evidence type="ECO:0000259" key="4">
    <source>
        <dbReference type="Pfam" id="PF24883"/>
    </source>
</evidence>
<feature type="repeat" description="WD" evidence="3">
    <location>
        <begin position="612"/>
        <end position="653"/>
    </location>
</feature>
<feature type="repeat" description="WD" evidence="3">
    <location>
        <begin position="738"/>
        <end position="779"/>
    </location>
</feature>
<dbReference type="InterPro" id="IPR056884">
    <property type="entry name" value="NPHP3-like_N"/>
</dbReference>
<dbReference type="SUPFAM" id="SSF50978">
    <property type="entry name" value="WD40 repeat-like"/>
    <property type="match status" value="2"/>
</dbReference>
<feature type="repeat" description="WD" evidence="3">
    <location>
        <begin position="696"/>
        <end position="737"/>
    </location>
</feature>
<dbReference type="EMBL" id="KN838669">
    <property type="protein sequence ID" value="KIJ98435.1"/>
    <property type="molecule type" value="Genomic_DNA"/>
</dbReference>
<reference evidence="5 6" key="1">
    <citation type="submission" date="2014-04" db="EMBL/GenBank/DDBJ databases">
        <authorList>
            <consortium name="DOE Joint Genome Institute"/>
            <person name="Kuo A."/>
            <person name="Kohler A."/>
            <person name="Nagy L.G."/>
            <person name="Floudas D."/>
            <person name="Copeland A."/>
            <person name="Barry K.W."/>
            <person name="Cichocki N."/>
            <person name="Veneault-Fourrey C."/>
            <person name="LaButti K."/>
            <person name="Lindquist E.A."/>
            <person name="Lipzen A."/>
            <person name="Lundell T."/>
            <person name="Morin E."/>
            <person name="Murat C."/>
            <person name="Sun H."/>
            <person name="Tunlid A."/>
            <person name="Henrissat B."/>
            <person name="Grigoriev I.V."/>
            <person name="Hibbett D.S."/>
            <person name="Martin F."/>
            <person name="Nordberg H.P."/>
            <person name="Cantor M.N."/>
            <person name="Hua S.X."/>
        </authorList>
    </citation>
    <scope>NUCLEOTIDE SEQUENCE [LARGE SCALE GENOMIC DNA]</scope>
    <source>
        <strain evidence="5 6">LaAM-08-1</strain>
    </source>
</reference>
<evidence type="ECO:0000256" key="1">
    <source>
        <dbReference type="ARBA" id="ARBA00022574"/>
    </source>
</evidence>
<protein>
    <recommendedName>
        <fullName evidence="4">Nephrocystin 3-like N-terminal domain-containing protein</fullName>
    </recommendedName>
</protein>
<keyword evidence="1 3" id="KW-0853">WD repeat</keyword>
<dbReference type="Gene3D" id="2.130.10.10">
    <property type="entry name" value="YVTN repeat-like/Quinoprotein amine dehydrogenase"/>
    <property type="match status" value="4"/>
</dbReference>
<accession>A0A0C9WZY8</accession>
<feature type="repeat" description="WD" evidence="3">
    <location>
        <begin position="906"/>
        <end position="947"/>
    </location>
</feature>
<gene>
    <name evidence="5" type="ORF">K443DRAFT_627967</name>
</gene>
<dbReference type="Gene3D" id="3.40.50.300">
    <property type="entry name" value="P-loop containing nucleotide triphosphate hydrolases"/>
    <property type="match status" value="1"/>
</dbReference>
<dbReference type="PROSITE" id="PS00678">
    <property type="entry name" value="WD_REPEATS_1"/>
    <property type="match status" value="8"/>
</dbReference>
<dbReference type="InterPro" id="IPR018391">
    <property type="entry name" value="PQQ_b-propeller_rpt"/>
</dbReference>
<dbReference type="InterPro" id="IPR020472">
    <property type="entry name" value="WD40_PAC1"/>
</dbReference>
<proteinExistence type="predicted"/>
<dbReference type="PROSITE" id="PS50082">
    <property type="entry name" value="WD_REPEATS_2"/>
    <property type="match status" value="9"/>
</dbReference>
<organism evidence="5 6">
    <name type="scientific">Laccaria amethystina LaAM-08-1</name>
    <dbReference type="NCBI Taxonomy" id="1095629"/>
    <lineage>
        <taxon>Eukaryota</taxon>
        <taxon>Fungi</taxon>
        <taxon>Dikarya</taxon>
        <taxon>Basidiomycota</taxon>
        <taxon>Agaricomycotina</taxon>
        <taxon>Agaricomycetes</taxon>
        <taxon>Agaricomycetidae</taxon>
        <taxon>Agaricales</taxon>
        <taxon>Agaricineae</taxon>
        <taxon>Hydnangiaceae</taxon>
        <taxon>Laccaria</taxon>
    </lineage>
</organism>
<dbReference type="Pfam" id="PF24883">
    <property type="entry name" value="NPHP3_N"/>
    <property type="match status" value="1"/>
</dbReference>
<sequence length="1036" mass="115279">MLGTRVKVLEDLDTWASDANSSKIYWMIGMAGIGKSTIAHTFCQNLQDKNILCGSFFASRASEKTRDAGLIIPVIAYALARASPRIKVEVVKAIEDDPILTEPTYNNKNEQFKRLVYNPIKTAGVVDRLHKVVVIDALDECADLRVVTSFIKVVLECASEIPLKIFLASRDEYHLSKVFGPREEINRERFYLHEIEEDVVKDDIHRYLKKSLDDIKDHDSEEWPSSTELSGLVERSGTLFIYAATAVRYITNGDEDYKSRLSAMVTHGQKSINEFETDIDSLYVHIMGKVCKGKEPHEIGPMRDLLSMTIFLRNPLPMEAITSLSQESKALLYLSRLSSVIHIPNQPGAVVAPFHASFPDFITNPKRCSPERFSSEHSSFPALDAAESHKLLALKCLEQMNGSLKYNICEIPKELTSPRRDRANSPENEGKISEALKYSCMYWAAHLAEVKKFDTVLVCLRKFLHEHLLHWIECLSILGELQTGLKSLGGISTVLSDFKFRDLQLLVDDARRCLQMNFEAVQKHCMEIYESALVWIPKNSLIRKTYIADVSRVPKVILGLAVSWGPAELIMQNGSFVNAVAFSTDGSRVVSGSWDNMVRIWNVTTGEVEAELEGHTNWVTSVAFSQDGSRVVSGSEDQTVRIWNVATGEVKAELKGHISSVMSVAFSLDGSRVVSGSSDQTVRIWNVMTGEVEAELKGHRFSVRSVAFSLEGSQVVSGSSDQTVRIWNVTTGEVEAELKGHTDWISSVAFSPDSSRVVSGSYDKTVRIWNVTTGEVEAELKGHRFSVKSVAFSLDGGRVISGSSDQTVRIWNVTTGEVEAELKGHSNWVRSVAFSQDGSRVVSGLFHKTVQIWNVTTGEVQAELKGHTDWVRSVAFSQDGSQVVSASDDKTVRIWNAMTGELEAELKGLTNSVKSVAFLQDTSQVISASDDHKVRIWNVKTGNSQGMVPSNITLPDGSRVDRTTRGEFRIFYPSKQPMLSMNSATQLSDDGRWIISNLRDCFIPSQYCDFDCSSIWGSRIALGYPSGRVVILDMEQ</sequence>
<evidence type="ECO:0000256" key="3">
    <source>
        <dbReference type="PROSITE-ProRule" id="PRU00221"/>
    </source>
</evidence>
<dbReference type="HOGENOM" id="CLU_000288_6_3_1"/>
<evidence type="ECO:0000256" key="2">
    <source>
        <dbReference type="ARBA" id="ARBA00022737"/>
    </source>
</evidence>
<dbReference type="SUPFAM" id="SSF52540">
    <property type="entry name" value="P-loop containing nucleoside triphosphate hydrolases"/>
    <property type="match status" value="1"/>
</dbReference>
<dbReference type="InterPro" id="IPR001680">
    <property type="entry name" value="WD40_rpt"/>
</dbReference>
<dbReference type="SMART" id="SM00564">
    <property type="entry name" value="PQQ"/>
    <property type="match status" value="7"/>
</dbReference>
<dbReference type="Pfam" id="PF00400">
    <property type="entry name" value="WD40"/>
    <property type="match status" value="9"/>
</dbReference>
<dbReference type="STRING" id="1095629.A0A0C9WZY8"/>
<feature type="repeat" description="WD" evidence="3">
    <location>
        <begin position="822"/>
        <end position="863"/>
    </location>
</feature>
<evidence type="ECO:0000313" key="6">
    <source>
        <dbReference type="Proteomes" id="UP000054477"/>
    </source>
</evidence>
<feature type="repeat" description="WD" evidence="3">
    <location>
        <begin position="864"/>
        <end position="905"/>
    </location>
</feature>
<dbReference type="InterPro" id="IPR036322">
    <property type="entry name" value="WD40_repeat_dom_sf"/>
</dbReference>
<name>A0A0C9WZY8_9AGAR</name>
<feature type="repeat" description="WD" evidence="3">
    <location>
        <begin position="780"/>
        <end position="821"/>
    </location>
</feature>
<dbReference type="AlphaFoldDB" id="A0A0C9WZY8"/>
<dbReference type="CDD" id="cd00200">
    <property type="entry name" value="WD40"/>
    <property type="match status" value="1"/>
</dbReference>
<dbReference type="InterPro" id="IPR019775">
    <property type="entry name" value="WD40_repeat_CS"/>
</dbReference>
<dbReference type="SMART" id="SM00320">
    <property type="entry name" value="WD40"/>
    <property type="match status" value="9"/>
</dbReference>
<feature type="repeat" description="WD" evidence="3">
    <location>
        <begin position="654"/>
        <end position="695"/>
    </location>
</feature>